<feature type="compositionally biased region" description="Basic and acidic residues" evidence="1">
    <location>
        <begin position="191"/>
        <end position="200"/>
    </location>
</feature>
<evidence type="ECO:0008006" key="5">
    <source>
        <dbReference type="Google" id="ProtNLM"/>
    </source>
</evidence>
<reference evidence="3 4" key="1">
    <citation type="submission" date="2024-09" db="EMBL/GenBank/DDBJ databases">
        <title>Chromosome-scale assembly of Riccia fluitans.</title>
        <authorList>
            <person name="Paukszto L."/>
            <person name="Sawicki J."/>
            <person name="Karawczyk K."/>
            <person name="Piernik-Szablinska J."/>
            <person name="Szczecinska M."/>
            <person name="Mazdziarz M."/>
        </authorList>
    </citation>
    <scope>NUCLEOTIDE SEQUENCE [LARGE SCALE GENOMIC DNA]</scope>
    <source>
        <strain evidence="3">Rf_01</strain>
        <tissue evidence="3">Aerial parts of the thallus</tissue>
    </source>
</reference>
<feature type="compositionally biased region" description="Polar residues" evidence="1">
    <location>
        <begin position="201"/>
        <end position="211"/>
    </location>
</feature>
<dbReference type="AlphaFoldDB" id="A0ABD1YVX6"/>
<proteinExistence type="predicted"/>
<evidence type="ECO:0000313" key="3">
    <source>
        <dbReference type="EMBL" id="KAL2634858.1"/>
    </source>
</evidence>
<name>A0ABD1YVX6_9MARC</name>
<gene>
    <name evidence="3" type="ORF">R1flu_006337</name>
</gene>
<organism evidence="3 4">
    <name type="scientific">Riccia fluitans</name>
    <dbReference type="NCBI Taxonomy" id="41844"/>
    <lineage>
        <taxon>Eukaryota</taxon>
        <taxon>Viridiplantae</taxon>
        <taxon>Streptophyta</taxon>
        <taxon>Embryophyta</taxon>
        <taxon>Marchantiophyta</taxon>
        <taxon>Marchantiopsida</taxon>
        <taxon>Marchantiidae</taxon>
        <taxon>Marchantiales</taxon>
        <taxon>Ricciaceae</taxon>
        <taxon>Riccia</taxon>
    </lineage>
</organism>
<feature type="compositionally biased region" description="Polar residues" evidence="1">
    <location>
        <begin position="218"/>
        <end position="240"/>
    </location>
</feature>
<keyword evidence="4" id="KW-1185">Reference proteome</keyword>
<sequence>MKNHWSRKQRAFKKGSLQGSTECRDQWAAGEFPCSWKPLLGRTAWIFSQLRKSFSLLRQSQRNSGFLLVAALSRLDFHLWQFFAACLPPFAVYLTAQYARYEMRRLEKQREQAENLLLHTVVAEEVASRLADGGDNAAPEESDKLASSSKGMPQKEDVMKAESKVAAVQVPLEDLQQMKKRLEALERKLSTLEGASKETGLETTTKSQPTSVIRPESISPNMSTQYEPKIQGTGQRTVSSAEPERRQQTTVS</sequence>
<keyword evidence="2" id="KW-1133">Transmembrane helix</keyword>
<dbReference type="Proteomes" id="UP001605036">
    <property type="component" value="Unassembled WGS sequence"/>
</dbReference>
<dbReference type="PANTHER" id="PTHR36339">
    <property type="entry name" value="F23A5.5"/>
    <property type="match status" value="1"/>
</dbReference>
<feature type="region of interest" description="Disordered" evidence="1">
    <location>
        <begin position="191"/>
        <end position="252"/>
    </location>
</feature>
<evidence type="ECO:0000256" key="2">
    <source>
        <dbReference type="SAM" id="Phobius"/>
    </source>
</evidence>
<feature type="region of interest" description="Disordered" evidence="1">
    <location>
        <begin position="130"/>
        <end position="162"/>
    </location>
</feature>
<keyword evidence="2" id="KW-0812">Transmembrane</keyword>
<protein>
    <recommendedName>
        <fullName evidence="5">Peroxin-14</fullName>
    </recommendedName>
</protein>
<feature type="compositionally biased region" description="Basic and acidic residues" evidence="1">
    <location>
        <begin position="242"/>
        <end position="252"/>
    </location>
</feature>
<evidence type="ECO:0000313" key="4">
    <source>
        <dbReference type="Proteomes" id="UP001605036"/>
    </source>
</evidence>
<dbReference type="PANTHER" id="PTHR36339:SF2">
    <property type="entry name" value="F23A5.5"/>
    <property type="match status" value="1"/>
</dbReference>
<accession>A0ABD1YVX6</accession>
<feature type="transmembrane region" description="Helical" evidence="2">
    <location>
        <begin position="77"/>
        <end position="96"/>
    </location>
</feature>
<dbReference type="EMBL" id="JBHFFA010000003">
    <property type="protein sequence ID" value="KAL2634858.1"/>
    <property type="molecule type" value="Genomic_DNA"/>
</dbReference>
<evidence type="ECO:0000256" key="1">
    <source>
        <dbReference type="SAM" id="MobiDB-lite"/>
    </source>
</evidence>
<feature type="compositionally biased region" description="Basic and acidic residues" evidence="1">
    <location>
        <begin position="153"/>
        <end position="162"/>
    </location>
</feature>
<comment type="caution">
    <text evidence="3">The sequence shown here is derived from an EMBL/GenBank/DDBJ whole genome shotgun (WGS) entry which is preliminary data.</text>
</comment>
<keyword evidence="2" id="KW-0472">Membrane</keyword>